<comment type="caution">
    <text evidence="1">The sequence shown here is derived from an EMBL/GenBank/DDBJ whole genome shotgun (WGS) entry which is preliminary data.</text>
</comment>
<dbReference type="EMBL" id="MU158117">
    <property type="protein sequence ID" value="KAF9521343.1"/>
    <property type="molecule type" value="Genomic_DNA"/>
</dbReference>
<evidence type="ECO:0000313" key="1">
    <source>
        <dbReference type="EMBL" id="KAF9521343.1"/>
    </source>
</evidence>
<name>A0A9P6BBM4_9AGAR</name>
<sequence length="329" mass="35761">MRAKVDRKFITGLFEMDDGTVVYARALGSKNPNNDVIIAWSYLGRRVSRIPQAIEELERVRDNILGSPEDMTLEKPTANSEGILVGGSHFERLGQDGVKNTRCVSLTMSHQHAKNRVGPTAGSKMYNSELSENEIIRCDTVKISTQLAMESLRLFAPASLLQTLEDNAEANNVPRIGVPENVAYPAVQVNIAPAVSHRDCYGKGLQGMGEFGQVEGHRDGLDSAGALTCMIANSRVPDDYESGRFHLLSLGLYIRLEPTTIMNFCGLNRHGGSPPISPEGENVTDDAYRLMFVCYPPQSMISGAGASIMPLASMPKGVLTLGPEITTHL</sequence>
<accession>A0A9P6BBM4</accession>
<evidence type="ECO:0000313" key="2">
    <source>
        <dbReference type="Proteomes" id="UP000807306"/>
    </source>
</evidence>
<reference evidence="1" key="1">
    <citation type="submission" date="2020-11" db="EMBL/GenBank/DDBJ databases">
        <authorList>
            <consortium name="DOE Joint Genome Institute"/>
            <person name="Ahrendt S."/>
            <person name="Riley R."/>
            <person name="Andreopoulos W."/>
            <person name="Labutti K."/>
            <person name="Pangilinan J."/>
            <person name="Ruiz-Duenas F.J."/>
            <person name="Barrasa J.M."/>
            <person name="Sanchez-Garcia M."/>
            <person name="Camarero S."/>
            <person name="Miyauchi S."/>
            <person name="Serrano A."/>
            <person name="Linde D."/>
            <person name="Babiker R."/>
            <person name="Drula E."/>
            <person name="Ayuso-Fernandez I."/>
            <person name="Pacheco R."/>
            <person name="Padilla G."/>
            <person name="Ferreira P."/>
            <person name="Barriuso J."/>
            <person name="Kellner H."/>
            <person name="Castanera R."/>
            <person name="Alfaro M."/>
            <person name="Ramirez L."/>
            <person name="Pisabarro A.G."/>
            <person name="Kuo A."/>
            <person name="Tritt A."/>
            <person name="Lipzen A."/>
            <person name="He G."/>
            <person name="Yan M."/>
            <person name="Ng V."/>
            <person name="Cullen D."/>
            <person name="Martin F."/>
            <person name="Rosso M.-N."/>
            <person name="Henrissat B."/>
            <person name="Hibbett D."/>
            <person name="Martinez A.T."/>
            <person name="Grigoriev I.V."/>
        </authorList>
    </citation>
    <scope>NUCLEOTIDE SEQUENCE</scope>
    <source>
        <strain evidence="1">CBS 506.95</strain>
    </source>
</reference>
<dbReference type="AlphaFoldDB" id="A0A9P6BBM4"/>
<gene>
    <name evidence="1" type="ORF">CPB83DRAFT_778902</name>
</gene>
<organism evidence="1 2">
    <name type="scientific">Crepidotus variabilis</name>
    <dbReference type="NCBI Taxonomy" id="179855"/>
    <lineage>
        <taxon>Eukaryota</taxon>
        <taxon>Fungi</taxon>
        <taxon>Dikarya</taxon>
        <taxon>Basidiomycota</taxon>
        <taxon>Agaricomycotina</taxon>
        <taxon>Agaricomycetes</taxon>
        <taxon>Agaricomycetidae</taxon>
        <taxon>Agaricales</taxon>
        <taxon>Agaricineae</taxon>
        <taxon>Crepidotaceae</taxon>
        <taxon>Crepidotus</taxon>
    </lineage>
</organism>
<dbReference type="Proteomes" id="UP000807306">
    <property type="component" value="Unassembled WGS sequence"/>
</dbReference>
<protein>
    <submittedName>
        <fullName evidence="1">Uncharacterized protein</fullName>
    </submittedName>
</protein>
<keyword evidence="2" id="KW-1185">Reference proteome</keyword>
<dbReference type="OrthoDB" id="3061143at2759"/>
<proteinExistence type="predicted"/>